<sequence>MEHTFAIVLFAISTMATPGPNTLMIMSSGVNFGVKRSLPHFFGICLGFTLMLFLVGLGFSKLFELYPELHIVLKWLGTMYLLYLAYLISMSSKSSDEEKEKKPFSFVKAVLIQWLNAKAWAISAGAVAAYMTVGEHVYRQDLVISLIFLFVCLPCVGMWLLFGSFLKKFLMDETKRRIFNYCMSAFLVLAVMPVLIKLIETL</sequence>
<evidence type="ECO:0000256" key="3">
    <source>
        <dbReference type="ARBA" id="ARBA00022692"/>
    </source>
</evidence>
<proteinExistence type="predicted"/>
<evidence type="ECO:0000313" key="8">
    <source>
        <dbReference type="Proteomes" id="UP000242175"/>
    </source>
</evidence>
<keyword evidence="8" id="KW-1185">Reference proteome</keyword>
<feature type="transmembrane region" description="Helical" evidence="6">
    <location>
        <begin position="71"/>
        <end position="89"/>
    </location>
</feature>
<dbReference type="GO" id="GO:0015171">
    <property type="term" value="F:amino acid transmembrane transporter activity"/>
    <property type="evidence" value="ECO:0007669"/>
    <property type="project" value="TreeGrafter"/>
</dbReference>
<evidence type="ECO:0000313" key="7">
    <source>
        <dbReference type="EMBL" id="ASK79163.1"/>
    </source>
</evidence>
<dbReference type="OrthoDB" id="9812084at2"/>
<dbReference type="Proteomes" id="UP000242175">
    <property type="component" value="Chromosome small"/>
</dbReference>
<organism evidence="7 8">
    <name type="scientific">Paraphotobacterium marinum</name>
    <dbReference type="NCBI Taxonomy" id="1755811"/>
    <lineage>
        <taxon>Bacteria</taxon>
        <taxon>Pseudomonadati</taxon>
        <taxon>Pseudomonadota</taxon>
        <taxon>Gammaproteobacteria</taxon>
        <taxon>Vibrionales</taxon>
        <taxon>Vibrionaceae</taxon>
        <taxon>Paraphotobacterium</taxon>
    </lineage>
</organism>
<evidence type="ECO:0000256" key="5">
    <source>
        <dbReference type="ARBA" id="ARBA00023136"/>
    </source>
</evidence>
<feature type="transmembrane region" description="Helical" evidence="6">
    <location>
        <begin position="142"/>
        <end position="166"/>
    </location>
</feature>
<dbReference type="GO" id="GO:0005886">
    <property type="term" value="C:plasma membrane"/>
    <property type="evidence" value="ECO:0007669"/>
    <property type="project" value="UniProtKB-SubCell"/>
</dbReference>
<feature type="transmembrane region" description="Helical" evidence="6">
    <location>
        <begin position="40"/>
        <end position="59"/>
    </location>
</feature>
<dbReference type="AlphaFoldDB" id="A0A220VGT7"/>
<keyword evidence="4 6" id="KW-1133">Transmembrane helix</keyword>
<protein>
    <submittedName>
        <fullName evidence="7">Lysine transporter LysE</fullName>
    </submittedName>
</protein>
<dbReference type="RefSeq" id="WP_089074071.1">
    <property type="nucleotide sequence ID" value="NZ_CBCSAM010000002.1"/>
</dbReference>
<dbReference type="KEGG" id="pmai:CF386_08825"/>
<reference evidence="7 8" key="1">
    <citation type="journal article" date="2016" name="Int. J. Syst. Evol. Microbiol.">
        <title>Paraphotobacterium marinum gen. nov., sp. nov., a member of the family Vibrionaceae, isolated from surface seawater.</title>
        <authorList>
            <person name="Huang Z."/>
            <person name="Dong C."/>
            <person name="Shao Z."/>
        </authorList>
    </citation>
    <scope>NUCLEOTIDE SEQUENCE [LARGE SCALE GENOMIC DNA]</scope>
    <source>
        <strain evidence="7 8">NSCS20N07D</strain>
    </source>
</reference>
<dbReference type="InterPro" id="IPR001123">
    <property type="entry name" value="LeuE-type"/>
</dbReference>
<dbReference type="GO" id="GO:0033228">
    <property type="term" value="P:cysteine export across plasma membrane"/>
    <property type="evidence" value="ECO:0007669"/>
    <property type="project" value="TreeGrafter"/>
</dbReference>
<accession>A0A220VGT7</accession>
<dbReference type="EMBL" id="CP022356">
    <property type="protein sequence ID" value="ASK79163.1"/>
    <property type="molecule type" value="Genomic_DNA"/>
</dbReference>
<evidence type="ECO:0000256" key="2">
    <source>
        <dbReference type="ARBA" id="ARBA00022475"/>
    </source>
</evidence>
<evidence type="ECO:0000256" key="6">
    <source>
        <dbReference type="SAM" id="Phobius"/>
    </source>
</evidence>
<name>A0A220VGT7_9GAMM</name>
<keyword evidence="3 6" id="KW-0812">Transmembrane</keyword>
<gene>
    <name evidence="7" type="ORF">CF386_08825</name>
</gene>
<feature type="transmembrane region" description="Helical" evidence="6">
    <location>
        <begin position="178"/>
        <end position="199"/>
    </location>
</feature>
<comment type="subcellular location">
    <subcellularLocation>
        <location evidence="1">Cell membrane</location>
        <topology evidence="1">Multi-pass membrane protein</topology>
    </subcellularLocation>
</comment>
<dbReference type="PANTHER" id="PTHR30086:SF20">
    <property type="entry name" value="ARGININE EXPORTER PROTEIN ARGO-RELATED"/>
    <property type="match status" value="1"/>
</dbReference>
<keyword evidence="2" id="KW-1003">Cell membrane</keyword>
<dbReference type="PANTHER" id="PTHR30086">
    <property type="entry name" value="ARGININE EXPORTER PROTEIN ARGO"/>
    <property type="match status" value="1"/>
</dbReference>
<feature type="transmembrane region" description="Helical" evidence="6">
    <location>
        <begin position="109"/>
        <end position="130"/>
    </location>
</feature>
<dbReference type="Pfam" id="PF01810">
    <property type="entry name" value="LysE"/>
    <property type="match status" value="1"/>
</dbReference>
<evidence type="ECO:0000256" key="4">
    <source>
        <dbReference type="ARBA" id="ARBA00022989"/>
    </source>
</evidence>
<evidence type="ECO:0000256" key="1">
    <source>
        <dbReference type="ARBA" id="ARBA00004651"/>
    </source>
</evidence>
<keyword evidence="5 6" id="KW-0472">Membrane</keyword>